<dbReference type="AlphaFoldDB" id="A0ABD1EGF1"/>
<evidence type="ECO:0000313" key="3">
    <source>
        <dbReference type="Proteomes" id="UP001566132"/>
    </source>
</evidence>
<evidence type="ECO:0000313" key="2">
    <source>
        <dbReference type="EMBL" id="KAL1493775.1"/>
    </source>
</evidence>
<evidence type="ECO:0000256" key="1">
    <source>
        <dbReference type="SAM" id="MobiDB-lite"/>
    </source>
</evidence>
<gene>
    <name evidence="2" type="ORF">ABEB36_009465</name>
</gene>
<dbReference type="EMBL" id="JBDJPC010000007">
    <property type="protein sequence ID" value="KAL1493775.1"/>
    <property type="molecule type" value="Genomic_DNA"/>
</dbReference>
<name>A0ABD1EGF1_HYPHA</name>
<feature type="region of interest" description="Disordered" evidence="1">
    <location>
        <begin position="57"/>
        <end position="125"/>
    </location>
</feature>
<sequence>MVFSNKSSTRLRGYLALSRSLAFQMSMIYFYLHKVISYNESKNRSLKFGKPMIWREPNIPSVSKPLLHSKDLPIPKPSRVNDHPPSSVSDKTEVPLHYGSDSEESTTSDNIVDDDRNPHFITQPELNGLVRDLQLPK</sequence>
<organism evidence="2 3">
    <name type="scientific">Hypothenemus hampei</name>
    <name type="common">Coffee berry borer</name>
    <dbReference type="NCBI Taxonomy" id="57062"/>
    <lineage>
        <taxon>Eukaryota</taxon>
        <taxon>Metazoa</taxon>
        <taxon>Ecdysozoa</taxon>
        <taxon>Arthropoda</taxon>
        <taxon>Hexapoda</taxon>
        <taxon>Insecta</taxon>
        <taxon>Pterygota</taxon>
        <taxon>Neoptera</taxon>
        <taxon>Endopterygota</taxon>
        <taxon>Coleoptera</taxon>
        <taxon>Polyphaga</taxon>
        <taxon>Cucujiformia</taxon>
        <taxon>Curculionidae</taxon>
        <taxon>Scolytinae</taxon>
        <taxon>Hypothenemus</taxon>
    </lineage>
</organism>
<protein>
    <submittedName>
        <fullName evidence="2">Uncharacterized protein</fullName>
    </submittedName>
</protein>
<keyword evidence="3" id="KW-1185">Reference proteome</keyword>
<proteinExistence type="predicted"/>
<comment type="caution">
    <text evidence="2">The sequence shown here is derived from an EMBL/GenBank/DDBJ whole genome shotgun (WGS) entry which is preliminary data.</text>
</comment>
<accession>A0ABD1EGF1</accession>
<reference evidence="2 3" key="1">
    <citation type="submission" date="2024-05" db="EMBL/GenBank/DDBJ databases">
        <title>Genetic variation in Jamaican populations of the coffee berry borer (Hypothenemus hampei).</title>
        <authorList>
            <person name="Errbii M."/>
            <person name="Myrie A."/>
        </authorList>
    </citation>
    <scope>NUCLEOTIDE SEQUENCE [LARGE SCALE GENOMIC DNA]</scope>
    <source>
        <strain evidence="2">JA-Hopewell-2020-01-JO</strain>
        <tissue evidence="2">Whole body</tissue>
    </source>
</reference>
<dbReference type="Proteomes" id="UP001566132">
    <property type="component" value="Unassembled WGS sequence"/>
</dbReference>